<dbReference type="Gene3D" id="3.10.450.10">
    <property type="match status" value="1"/>
</dbReference>
<feature type="chain" id="PRO_5043787350" description="Cathelicidin" evidence="5">
    <location>
        <begin position="20"/>
        <end position="194"/>
    </location>
</feature>
<evidence type="ECO:0000256" key="4">
    <source>
        <dbReference type="ARBA" id="ARBA00023157"/>
    </source>
</evidence>
<dbReference type="GO" id="GO:0006952">
    <property type="term" value="P:defense response"/>
    <property type="evidence" value="ECO:0007669"/>
    <property type="project" value="InterPro"/>
</dbReference>
<gene>
    <name evidence="6" type="ORF">NDU88_004096</name>
</gene>
<evidence type="ECO:0000256" key="1">
    <source>
        <dbReference type="ARBA" id="ARBA00004613"/>
    </source>
</evidence>
<sequence length="194" mass="21620">MELCLLLTLVLGGTSVATSASFQKTPASSRDALIIAKAIEIYNREPDVTYFKLFESDPDGSLEMPSGPEQLRFTIKETVCVNQMSNQHVDKCDFKDSGTVKDCRATVSSVLGEDIIMVICDPVTAKTPVRRPRQTRKCVRQNNKHDLMFSLSEQIPVRTPRQAKQCVFENNRRKCRPRPGFGSAVARPGKDVVT</sequence>
<dbReference type="PANTHER" id="PTHR10206:SF0">
    <property type="entry name" value="CATHELICIDIN B1-RELATED"/>
    <property type="match status" value="1"/>
</dbReference>
<keyword evidence="7" id="KW-1185">Reference proteome</keyword>
<comment type="caution">
    <text evidence="6">The sequence shown here is derived from an EMBL/GenBank/DDBJ whole genome shotgun (WGS) entry which is preliminary data.</text>
</comment>
<keyword evidence="4" id="KW-1015">Disulfide bond</keyword>
<comment type="similarity">
    <text evidence="2">Belongs to the cathelicidin family.</text>
</comment>
<feature type="signal peptide" evidence="5">
    <location>
        <begin position="1"/>
        <end position="19"/>
    </location>
</feature>
<dbReference type="SUPFAM" id="SSF54403">
    <property type="entry name" value="Cystatin/monellin"/>
    <property type="match status" value="1"/>
</dbReference>
<evidence type="ECO:0000313" key="7">
    <source>
        <dbReference type="Proteomes" id="UP001066276"/>
    </source>
</evidence>
<dbReference type="InterPro" id="IPR046350">
    <property type="entry name" value="Cystatin_sf"/>
</dbReference>
<evidence type="ECO:0008006" key="8">
    <source>
        <dbReference type="Google" id="ProtNLM"/>
    </source>
</evidence>
<evidence type="ECO:0000256" key="2">
    <source>
        <dbReference type="ARBA" id="ARBA00005320"/>
    </source>
</evidence>
<dbReference type="PANTHER" id="PTHR10206">
    <property type="entry name" value="CATHELICIDIN"/>
    <property type="match status" value="1"/>
</dbReference>
<keyword evidence="5" id="KW-0732">Signal</keyword>
<evidence type="ECO:0000256" key="3">
    <source>
        <dbReference type="ARBA" id="ARBA00022525"/>
    </source>
</evidence>
<evidence type="ECO:0000313" key="6">
    <source>
        <dbReference type="EMBL" id="KAJ1098991.1"/>
    </source>
</evidence>
<dbReference type="EMBL" id="JANPWB010000014">
    <property type="protein sequence ID" value="KAJ1098991.1"/>
    <property type="molecule type" value="Genomic_DNA"/>
</dbReference>
<name>A0AAV7M5C5_PLEWA</name>
<dbReference type="Proteomes" id="UP001066276">
    <property type="component" value="Chromosome 10"/>
</dbReference>
<organism evidence="6 7">
    <name type="scientific">Pleurodeles waltl</name>
    <name type="common">Iberian ribbed newt</name>
    <dbReference type="NCBI Taxonomy" id="8319"/>
    <lineage>
        <taxon>Eukaryota</taxon>
        <taxon>Metazoa</taxon>
        <taxon>Chordata</taxon>
        <taxon>Craniata</taxon>
        <taxon>Vertebrata</taxon>
        <taxon>Euteleostomi</taxon>
        <taxon>Amphibia</taxon>
        <taxon>Batrachia</taxon>
        <taxon>Caudata</taxon>
        <taxon>Salamandroidea</taxon>
        <taxon>Salamandridae</taxon>
        <taxon>Pleurodelinae</taxon>
        <taxon>Pleurodeles</taxon>
    </lineage>
</organism>
<accession>A0AAV7M5C5</accession>
<reference evidence="6" key="1">
    <citation type="journal article" date="2022" name="bioRxiv">
        <title>Sequencing and chromosome-scale assembly of the giantPleurodeles waltlgenome.</title>
        <authorList>
            <person name="Brown T."/>
            <person name="Elewa A."/>
            <person name="Iarovenko S."/>
            <person name="Subramanian E."/>
            <person name="Araus A.J."/>
            <person name="Petzold A."/>
            <person name="Susuki M."/>
            <person name="Suzuki K.-i.T."/>
            <person name="Hayashi T."/>
            <person name="Toyoda A."/>
            <person name="Oliveira C."/>
            <person name="Osipova E."/>
            <person name="Leigh N.D."/>
            <person name="Simon A."/>
            <person name="Yun M.H."/>
        </authorList>
    </citation>
    <scope>NUCLEOTIDE SEQUENCE</scope>
    <source>
        <strain evidence="6">20211129_DDA</strain>
        <tissue evidence="6">Liver</tissue>
    </source>
</reference>
<dbReference type="GO" id="GO:0005615">
    <property type="term" value="C:extracellular space"/>
    <property type="evidence" value="ECO:0007669"/>
    <property type="project" value="TreeGrafter"/>
</dbReference>
<evidence type="ECO:0000256" key="5">
    <source>
        <dbReference type="SAM" id="SignalP"/>
    </source>
</evidence>
<keyword evidence="3" id="KW-0964">Secreted</keyword>
<proteinExistence type="inferred from homology"/>
<dbReference type="InterPro" id="IPR001894">
    <property type="entry name" value="Cathelicidin-like"/>
</dbReference>
<dbReference type="Pfam" id="PF00666">
    <property type="entry name" value="Cathelicidins"/>
    <property type="match status" value="1"/>
</dbReference>
<dbReference type="AlphaFoldDB" id="A0AAV7M5C5"/>
<protein>
    <recommendedName>
        <fullName evidence="8">Cathelicidin</fullName>
    </recommendedName>
</protein>
<comment type="subcellular location">
    <subcellularLocation>
        <location evidence="1">Secreted</location>
    </subcellularLocation>
</comment>